<comment type="caution">
    <text evidence="3">The sequence shown here is derived from an EMBL/GenBank/DDBJ whole genome shotgun (WGS) entry which is preliminary data.</text>
</comment>
<feature type="chain" id="PRO_5046859962" evidence="1">
    <location>
        <begin position="23"/>
        <end position="279"/>
    </location>
</feature>
<name>A0ABS9DB15_9ALTE</name>
<proteinExistence type="predicted"/>
<feature type="signal peptide" evidence="1">
    <location>
        <begin position="1"/>
        <end position="22"/>
    </location>
</feature>
<dbReference type="InterPro" id="IPR010496">
    <property type="entry name" value="AL/BT2_dom"/>
</dbReference>
<dbReference type="Gene3D" id="2.60.120.560">
    <property type="entry name" value="Exo-inulinase, domain 1"/>
    <property type="match status" value="1"/>
</dbReference>
<sequence>MHNKLWLTLLLTSAFISSFTFAQPLPELDWKELGKTNPWVITEVNKDVVVVEPGKNGSAPSDAVILFDGKDLSAWNTTPFGEGVRVDRTASFLNEYQAKPATKPAAWTVENGNIVAGAGKGAIATTQEFGDMQLHIEWMIPVLANTSGQAYGNSGVFLMGLYELQVLNSFENPTYSNGQAASIYKQHSPLVNASRKPGEWQTYEVFFTAPRFTSSGTLISPAKMTVVHNGVLVQHNAILEGPTAFIGKSYYVPHAEKLPIVLQDHNNPVRFRNIWVREL</sequence>
<reference evidence="3 4" key="1">
    <citation type="submission" date="2022-01" db="EMBL/GenBank/DDBJ databases">
        <title>Paraglaciecola sp. G1-23.</title>
        <authorList>
            <person name="Jin M.S."/>
            <person name="Han D.M."/>
            <person name="Kim H.M."/>
            <person name="Jeon C.O."/>
        </authorList>
    </citation>
    <scope>NUCLEOTIDE SEQUENCE [LARGE SCALE GENOMIC DNA]</scope>
    <source>
        <strain evidence="3 4">G1-23</strain>
    </source>
</reference>
<organism evidence="3 4">
    <name type="scientific">Paraglaciecola algarum</name>
    <dbReference type="NCBI Taxonomy" id="3050085"/>
    <lineage>
        <taxon>Bacteria</taxon>
        <taxon>Pseudomonadati</taxon>
        <taxon>Pseudomonadota</taxon>
        <taxon>Gammaproteobacteria</taxon>
        <taxon>Alteromonadales</taxon>
        <taxon>Alteromonadaceae</taxon>
        <taxon>Paraglaciecola</taxon>
    </lineage>
</organism>
<feature type="domain" description="3-keto-alpha-glucoside-1,2-lyase/3-keto-2-hydroxy-glucal hydratase" evidence="2">
    <location>
        <begin position="63"/>
        <end position="277"/>
    </location>
</feature>
<accession>A0ABS9DB15</accession>
<keyword evidence="1" id="KW-0732">Signal</keyword>
<dbReference type="Proteomes" id="UP001521137">
    <property type="component" value="Unassembled WGS sequence"/>
</dbReference>
<dbReference type="EMBL" id="JAKGAS010000009">
    <property type="protein sequence ID" value="MCF2949577.1"/>
    <property type="molecule type" value="Genomic_DNA"/>
</dbReference>
<evidence type="ECO:0000313" key="3">
    <source>
        <dbReference type="EMBL" id="MCF2949577.1"/>
    </source>
</evidence>
<dbReference type="RefSeq" id="WP_235313681.1">
    <property type="nucleotide sequence ID" value="NZ_JAKGAS010000009.1"/>
</dbReference>
<evidence type="ECO:0000256" key="1">
    <source>
        <dbReference type="SAM" id="SignalP"/>
    </source>
</evidence>
<evidence type="ECO:0000313" key="4">
    <source>
        <dbReference type="Proteomes" id="UP001521137"/>
    </source>
</evidence>
<protein>
    <submittedName>
        <fullName evidence="3">DUF1080 domain-containing protein</fullName>
    </submittedName>
</protein>
<dbReference type="Pfam" id="PF06439">
    <property type="entry name" value="3keto-disac_hyd"/>
    <property type="match status" value="1"/>
</dbReference>
<gene>
    <name evidence="3" type="ORF">L0668_15760</name>
</gene>
<keyword evidence="4" id="KW-1185">Reference proteome</keyword>
<evidence type="ECO:0000259" key="2">
    <source>
        <dbReference type="Pfam" id="PF06439"/>
    </source>
</evidence>